<evidence type="ECO:0000259" key="3">
    <source>
        <dbReference type="PROSITE" id="PS51910"/>
    </source>
</evidence>
<dbReference type="EMBL" id="CH477262">
    <property type="protein sequence ID" value="EAT45649.1"/>
    <property type="molecule type" value="Genomic_DNA"/>
</dbReference>
<dbReference type="SUPFAM" id="SSF51445">
    <property type="entry name" value="(Trans)glycosidases"/>
    <property type="match status" value="2"/>
</dbReference>
<dbReference type="InterPro" id="IPR050314">
    <property type="entry name" value="Glycosyl_Hydrlase_18"/>
</dbReference>
<reference evidence="4" key="1">
    <citation type="submission" date="2005-10" db="EMBL/GenBank/DDBJ databases">
        <authorList>
            <person name="Loftus B.J."/>
            <person name="Nene V.M."/>
            <person name="Hannick L.I."/>
            <person name="Bidwell S."/>
            <person name="Haas B."/>
            <person name="Amedeo P."/>
            <person name="Orvis J."/>
            <person name="Wortman J.R."/>
            <person name="White O.R."/>
            <person name="Salzberg S."/>
            <person name="Shumway M."/>
            <person name="Koo H."/>
            <person name="Zhao Y."/>
            <person name="Holmes M."/>
            <person name="Miller J."/>
            <person name="Schatz M."/>
            <person name="Pop M."/>
            <person name="Pai G."/>
            <person name="Utterback T."/>
            <person name="Rogers Y.-H."/>
            <person name="Kravitz S."/>
            <person name="Fraser C.M."/>
        </authorList>
    </citation>
    <scope>NUCLEOTIDE SEQUENCE</scope>
    <source>
        <strain evidence="4">Liverpool</strain>
    </source>
</reference>
<keyword evidence="1 2" id="KW-0732">Signal</keyword>
<dbReference type="Pfam" id="PF00704">
    <property type="entry name" value="Glyco_hydro_18"/>
    <property type="match status" value="2"/>
</dbReference>
<dbReference type="AlphaFoldDB" id="Q17GD7"/>
<dbReference type="SMART" id="SM00636">
    <property type="entry name" value="Glyco_18"/>
    <property type="match status" value="2"/>
</dbReference>
<dbReference type="VEuPathDB" id="VectorBase:AAEL012268"/>
<dbReference type="GO" id="GO:0005576">
    <property type="term" value="C:extracellular region"/>
    <property type="evidence" value="ECO:0007669"/>
    <property type="project" value="TreeGrafter"/>
</dbReference>
<reference evidence="4" key="3">
    <citation type="submission" date="2012-09" db="EMBL/GenBank/DDBJ databases">
        <authorList>
            <consortium name="VectorBase"/>
        </authorList>
    </citation>
    <scope>NUCLEOTIDE SEQUENCE</scope>
    <source>
        <strain evidence="4">Liverpool</strain>
    </source>
</reference>
<feature type="domain" description="GH18" evidence="3">
    <location>
        <begin position="484"/>
        <end position="831"/>
    </location>
</feature>
<dbReference type="InterPro" id="IPR017853">
    <property type="entry name" value="GH"/>
</dbReference>
<dbReference type="SMR" id="Q17GD7"/>
<reference evidence="4" key="2">
    <citation type="journal article" date="2007" name="Science">
        <title>Genome sequence of Aedes aegypti, a major arbovirus vector.</title>
        <authorList>
            <person name="Nene V."/>
            <person name="Wortman J.R."/>
            <person name="Lawson D."/>
            <person name="Haas B."/>
            <person name="Kodira C."/>
            <person name="Tu Z.J."/>
            <person name="Loftus B."/>
            <person name="Xi Z."/>
            <person name="Megy K."/>
            <person name="Grabherr M."/>
            <person name="Ren Q."/>
            <person name="Zdobnov E.M."/>
            <person name="Lobo N.F."/>
            <person name="Campbell K.S."/>
            <person name="Brown S.E."/>
            <person name="Bonaldo M.F."/>
            <person name="Zhu J."/>
            <person name="Sinkins S.P."/>
            <person name="Hogenkamp D.G."/>
            <person name="Amedeo P."/>
            <person name="Arensburger P."/>
            <person name="Atkinson P.W."/>
            <person name="Bidwell S."/>
            <person name="Biedler J."/>
            <person name="Birney E."/>
            <person name="Bruggner R.V."/>
            <person name="Costas J."/>
            <person name="Coy M.R."/>
            <person name="Crabtree J."/>
            <person name="Crawford M."/>
            <person name="Debruyn B."/>
            <person name="Decaprio D."/>
            <person name="Eiglmeier K."/>
            <person name="Eisenstadt E."/>
            <person name="El-Dorry H."/>
            <person name="Gelbart W.M."/>
            <person name="Gomes S.L."/>
            <person name="Hammond M."/>
            <person name="Hannick L.I."/>
            <person name="Hogan J.R."/>
            <person name="Holmes M.H."/>
            <person name="Jaffe D."/>
            <person name="Johnston J.S."/>
            <person name="Kennedy R.C."/>
            <person name="Koo H."/>
            <person name="Kravitz S."/>
            <person name="Kriventseva E.V."/>
            <person name="Kulp D."/>
            <person name="Labutti K."/>
            <person name="Lee E."/>
            <person name="Li S."/>
            <person name="Lovin D.D."/>
            <person name="Mao C."/>
            <person name="Mauceli E."/>
            <person name="Menck C.F."/>
            <person name="Miller J.R."/>
            <person name="Montgomery P."/>
            <person name="Mori A."/>
            <person name="Nascimento A.L."/>
            <person name="Naveira H.F."/>
            <person name="Nusbaum C."/>
            <person name="O'leary S."/>
            <person name="Orvis J."/>
            <person name="Pertea M."/>
            <person name="Quesneville H."/>
            <person name="Reidenbach K.R."/>
            <person name="Rogers Y.H."/>
            <person name="Roth C.W."/>
            <person name="Schneider J.R."/>
            <person name="Schatz M."/>
            <person name="Shumway M."/>
            <person name="Stanke M."/>
            <person name="Stinson E.O."/>
            <person name="Tubio J.M."/>
            <person name="Vanzee J.P."/>
            <person name="Verjovski-Almeida S."/>
            <person name="Werner D."/>
            <person name="White O."/>
            <person name="Wyder S."/>
            <person name="Zeng Q."/>
            <person name="Zhao Q."/>
            <person name="Zhao Y."/>
            <person name="Hill C.A."/>
            <person name="Raikhel A.S."/>
            <person name="Soares M.B."/>
            <person name="Knudson D.L."/>
            <person name="Lee N.H."/>
            <person name="Galagan J."/>
            <person name="Salzberg S.L."/>
            <person name="Paulsen I.T."/>
            <person name="Dimopoulos G."/>
            <person name="Collins F.H."/>
            <person name="Birren B."/>
            <person name="Fraser-Liggett C.M."/>
            <person name="Severson D.W."/>
        </authorList>
    </citation>
    <scope>NUCLEOTIDE SEQUENCE [LARGE SCALE GENOMIC DNA]</scope>
    <source>
        <strain evidence="4">Liverpool</strain>
    </source>
</reference>
<name>Q17GD7_AEDAE</name>
<feature type="domain" description="GH18" evidence="3">
    <location>
        <begin position="31"/>
        <end position="376"/>
    </location>
</feature>
<evidence type="ECO:0000256" key="2">
    <source>
        <dbReference type="SAM" id="SignalP"/>
    </source>
</evidence>
<gene>
    <name evidence="4" type="ORF">AaeL_AAEL003110</name>
</gene>
<dbReference type="PhylomeDB" id="Q17GD7"/>
<dbReference type="PANTHER" id="PTHR11177:SF399">
    <property type="entry name" value="CHITINASE 6, ISOFORM C"/>
    <property type="match status" value="1"/>
</dbReference>
<dbReference type="PROSITE" id="PS51910">
    <property type="entry name" value="GH18_2"/>
    <property type="match status" value="2"/>
</dbReference>
<dbReference type="PaxDb" id="7159-AAEL003110-PA"/>
<dbReference type="GO" id="GO:0006032">
    <property type="term" value="P:chitin catabolic process"/>
    <property type="evidence" value="ECO:0007669"/>
    <property type="project" value="TreeGrafter"/>
</dbReference>
<dbReference type="GO" id="GO:0004568">
    <property type="term" value="F:chitinase activity"/>
    <property type="evidence" value="ECO:0007669"/>
    <property type="project" value="TreeGrafter"/>
</dbReference>
<evidence type="ECO:0000256" key="1">
    <source>
        <dbReference type="ARBA" id="ARBA00022729"/>
    </source>
</evidence>
<dbReference type="Gene3D" id="3.20.20.80">
    <property type="entry name" value="Glycosidases"/>
    <property type="match status" value="2"/>
</dbReference>
<dbReference type="STRING" id="7159.Q17GD7"/>
<sequence>MNSSLLVLGWIFLFAVYPAAAESCNATSYQTKVVCFISASNAHFSYDRLGSNLCTHYILIDLAIVNCEGSLALVEQSIPALSSFLAFKDRLREIDDVARFILAVGGSNQESSDFTKAIDAERNLVALTEDIVDFVKRHDLDGVDIAWFNPGESGEFKADRINLIRFLHELHLGLGAGASLSLTAALNPELFDIRSVDVYVDFVNLLTVDFHDPKKPSHVAPLYSQDPEDLSSVFRSVQIFVKAGLNPQKIVVLTSTIGYLYTLKFCFLESKVTVKSIEKLSKHRVQEALDKENFYISWDDIRQVPYGSLSQGTLEKKWITFSDLKSHRLKAEFVRKYQLGGIGAYTLDQEAEEARSCQPGIPFSFLWTLVDTVRPQKDFANPPLLGLSEDYGIQYVPRQQAVNTPSENGNECASESTVDIPAIWTSVSYDCKRFVAIMDTRRQWTTVALWVLVIFGSVNAATVRRSAPVVYSDTSVESDVIYQNKVVCFISASNQNYNYDSLGPGLCTHFILIDLIGVNSDGKLLLMQRTSRALTLFLEFKERLQQAGDPARFILAVGGVNQRCTQFSRAVNGTDQVYVLVDNVVTFANKHGLDGIDIAWFYPGQFGGRFVDRANLVLLLQQLSLRMQACGMTLSMTVGVDPRDIEISYDVPKIDLYVDFVNLLTGDYHDPKKPSHVSPLYPSDSDDRLNIDYSVRAYIRAGLNPQKIVVLTSTYAYLYTLKLCVNGGPASVKSVQKLSKLSAQEIIERENFYTSWDDARMVPYATLTHGLNKKWITFNDIESHRRKAEYVLKTQLGGIGAFTIDQDDYDGFASGIPYPFLWALVNIVRPELVYEDCPLLIDDDVPVQYLPNAPCNTCGGNRDTFNQYFQQNTCPQQIRFEQSPDEDVSYRNAGGACSACLASAVTAPPITTTTTTTVS</sequence>
<dbReference type="Proteomes" id="UP000682892">
    <property type="component" value="Chromosome 3"/>
</dbReference>
<dbReference type="InterPro" id="IPR011583">
    <property type="entry name" value="Chitinase_II/V-like_cat"/>
</dbReference>
<dbReference type="InterPro" id="IPR001223">
    <property type="entry name" value="Glyco_hydro18_cat"/>
</dbReference>
<feature type="chain" id="PRO_5014307929" evidence="2">
    <location>
        <begin position="22"/>
        <end position="919"/>
    </location>
</feature>
<dbReference type="InterPro" id="IPR029070">
    <property type="entry name" value="Chitinase_insertion_sf"/>
</dbReference>
<evidence type="ECO:0000313" key="4">
    <source>
        <dbReference type="EMBL" id="EAT45649.1"/>
    </source>
</evidence>
<protein>
    <submittedName>
        <fullName evidence="4">AAEL003110-PA</fullName>
    </submittedName>
</protein>
<organism evidence="4 5">
    <name type="scientific">Aedes aegypti</name>
    <name type="common">Yellowfever mosquito</name>
    <name type="synonym">Culex aegypti</name>
    <dbReference type="NCBI Taxonomy" id="7159"/>
    <lineage>
        <taxon>Eukaryota</taxon>
        <taxon>Metazoa</taxon>
        <taxon>Ecdysozoa</taxon>
        <taxon>Arthropoda</taxon>
        <taxon>Hexapoda</taxon>
        <taxon>Insecta</taxon>
        <taxon>Pterygota</taxon>
        <taxon>Neoptera</taxon>
        <taxon>Endopterygota</taxon>
        <taxon>Diptera</taxon>
        <taxon>Nematocera</taxon>
        <taxon>Culicoidea</taxon>
        <taxon>Culicidae</taxon>
        <taxon>Culicinae</taxon>
        <taxon>Aedini</taxon>
        <taxon>Aedes</taxon>
        <taxon>Stegomyia</taxon>
    </lineage>
</organism>
<dbReference type="Gene3D" id="3.10.50.10">
    <property type="match status" value="2"/>
</dbReference>
<dbReference type="eggNOG" id="KOG2806">
    <property type="taxonomic scope" value="Eukaryota"/>
</dbReference>
<proteinExistence type="predicted"/>
<evidence type="ECO:0000313" key="5">
    <source>
        <dbReference type="Proteomes" id="UP000682892"/>
    </source>
</evidence>
<dbReference type="GO" id="GO:0008061">
    <property type="term" value="F:chitin binding"/>
    <property type="evidence" value="ECO:0007669"/>
    <property type="project" value="InterPro"/>
</dbReference>
<dbReference type="GO" id="GO:0005975">
    <property type="term" value="P:carbohydrate metabolic process"/>
    <property type="evidence" value="ECO:0007669"/>
    <property type="project" value="InterPro"/>
</dbReference>
<feature type="signal peptide" evidence="2">
    <location>
        <begin position="1"/>
        <end position="21"/>
    </location>
</feature>
<accession>Q17GD7</accession>
<dbReference type="PANTHER" id="PTHR11177">
    <property type="entry name" value="CHITINASE"/>
    <property type="match status" value="1"/>
</dbReference>
<dbReference type="HOGENOM" id="CLU_010844_1_0_1"/>